<dbReference type="CDD" id="cd03801">
    <property type="entry name" value="GT4_PimA-like"/>
    <property type="match status" value="1"/>
</dbReference>
<evidence type="ECO:0000313" key="2">
    <source>
        <dbReference type="EMBL" id="ROT47772.1"/>
    </source>
</evidence>
<dbReference type="Proteomes" id="UP000270927">
    <property type="component" value="Unassembled WGS sequence"/>
</dbReference>
<proteinExistence type="predicted"/>
<dbReference type="SUPFAM" id="SSF53756">
    <property type="entry name" value="UDP-Glycosyltransferase/glycogen phosphorylase"/>
    <property type="match status" value="1"/>
</dbReference>
<dbReference type="GO" id="GO:0016757">
    <property type="term" value="F:glycosyltransferase activity"/>
    <property type="evidence" value="ECO:0007669"/>
    <property type="project" value="InterPro"/>
</dbReference>
<accession>A0A3N2QDM0</accession>
<dbReference type="Pfam" id="PF00534">
    <property type="entry name" value="Glycos_transf_1"/>
    <property type="match status" value="1"/>
</dbReference>
<comment type="caution">
    <text evidence="2">The sequence shown here is derived from an EMBL/GenBank/DDBJ whole genome shotgun (WGS) entry which is preliminary data.</text>
</comment>
<evidence type="ECO:0000259" key="1">
    <source>
        <dbReference type="Pfam" id="PF00534"/>
    </source>
</evidence>
<feature type="domain" description="Glycosyl transferase family 1" evidence="1">
    <location>
        <begin position="182"/>
        <end position="343"/>
    </location>
</feature>
<dbReference type="OrthoDB" id="9801573at2"/>
<dbReference type="PANTHER" id="PTHR12526">
    <property type="entry name" value="GLYCOSYLTRANSFERASE"/>
    <property type="match status" value="1"/>
</dbReference>
<reference evidence="2 3" key="1">
    <citation type="submission" date="2018-09" db="EMBL/GenBank/DDBJ databases">
        <title>Comparative Genomics of Wolbachia-Cardinium Dual Endosymbiosis in a Plant-Parasitic Nematode.</title>
        <authorList>
            <person name="Brown A.M.V."/>
            <person name="Wasala S.K."/>
            <person name="Howe D.K."/>
            <person name="Peetz A.B."/>
            <person name="Zasada I.A."/>
            <person name="Denver D.R."/>
        </authorList>
    </citation>
    <scope>NUCLEOTIDE SEQUENCE [LARGE SCALE GENOMIC DNA]</scope>
    <source>
        <strain evidence="2 3">Pp_1</strain>
    </source>
</reference>
<sequence length="370" mass="41490">MNGYIKYMQPWGILFFADRLPPLIGGMEIHAKYFIEYFDNHHKFHILGIVTKNAIGQNCVILKGNNRLIQLDTLADLFCPSFLFFNSGRWIETFAQLRNGFPKAKFIYRTGGNEILKADLVSKKKSSYLARRIYWVDTLNDTIDILLTNSIYTETRLRAMGITAPFQCFIGGVHTAALKATKALHPKRLTIFCAARFVPYKHHAIMVDVAYELVLRGYSFTLRLAGDGPLLEKIKRQVAAYKLTNVIKFLGVLDHAQICQEMVEASIYMQLSSDHLTKVPGGSYMHAEGMGRSILEALTAGTFVIAGQGGALSEIVVPPYGLLVDIADFHTMVDQVEAILNTPLVKRPIGDTFCWSKVFKGYETLFDGMG</sequence>
<name>A0A3N2QDM0_9BACT</name>
<dbReference type="EMBL" id="RARA01000013">
    <property type="protein sequence ID" value="ROT47772.1"/>
    <property type="molecule type" value="Genomic_DNA"/>
</dbReference>
<dbReference type="Gene3D" id="3.40.50.2000">
    <property type="entry name" value="Glycogen Phosphorylase B"/>
    <property type="match status" value="2"/>
</dbReference>
<dbReference type="InterPro" id="IPR001296">
    <property type="entry name" value="Glyco_trans_1"/>
</dbReference>
<keyword evidence="3" id="KW-1185">Reference proteome</keyword>
<protein>
    <submittedName>
        <fullName evidence="2">Glycosyltransferase</fullName>
    </submittedName>
</protein>
<evidence type="ECO:0000313" key="3">
    <source>
        <dbReference type="Proteomes" id="UP000270927"/>
    </source>
</evidence>
<dbReference type="AlphaFoldDB" id="A0A3N2QDM0"/>
<organism evidence="2 3">
    <name type="scientific">Candidatus Cardinium hertigii</name>
    <dbReference type="NCBI Taxonomy" id="247481"/>
    <lineage>
        <taxon>Bacteria</taxon>
        <taxon>Pseudomonadati</taxon>
        <taxon>Bacteroidota</taxon>
        <taxon>Cytophagia</taxon>
        <taxon>Cytophagales</taxon>
        <taxon>Amoebophilaceae</taxon>
        <taxon>Candidatus Cardinium</taxon>
    </lineage>
</organism>
<keyword evidence="2" id="KW-0808">Transferase</keyword>
<gene>
    <name evidence="2" type="ORF">EDM02_00580</name>
</gene>